<feature type="region of interest" description="Disordered" evidence="1">
    <location>
        <begin position="144"/>
        <end position="165"/>
    </location>
</feature>
<dbReference type="Pfam" id="PF13355">
    <property type="entry name" value="ARC6-like_IMS"/>
    <property type="match status" value="1"/>
</dbReference>
<reference evidence="4" key="1">
    <citation type="submission" date="2019-04" db="EMBL/GenBank/DDBJ databases">
        <title>Microviridin 1777: A Toxic Chymotrypsin Inhibitor Discovered by a Metabologenomic Approach.</title>
        <authorList>
            <person name="Sieber S."/>
            <person name="Grendelmeier S.M."/>
            <person name="Harris L.A."/>
            <person name="Mitchell D.A."/>
            <person name="Gademann K."/>
        </authorList>
    </citation>
    <scope>NUCLEOTIDE SEQUENCE [LARGE SCALE GENOMIC DNA]</scope>
    <source>
        <strain evidence="4">EAWAG127a</strain>
    </source>
</reference>
<evidence type="ECO:0000259" key="2">
    <source>
        <dbReference type="Pfam" id="PF13355"/>
    </source>
</evidence>
<protein>
    <submittedName>
        <fullName evidence="3">DUF4101 domain-containing protein</fullName>
    </submittedName>
</protein>
<sequence>MTKYQKQFFYFITSIILGGCNFNFNAPKSPPVNNFTELSKDCPTQPPSELILRDTKDIDLDNSLKEIDKGEMSSQQTVGYRFTGKKGQNLKFKLETNEVCLWIINPSNRIFTEKTLTENGTYLVQLATTNGKKINYHLSMGLEINSPSPSPKSSPKPTPSPLGKFSQDDAVELVKNWYNAKPRIFGRNYQTSEVEQYTTGILKHETLEKCNDGVCGGSVGWLKKYGCYYTYDSSEIKRVVDFNSSESEPTLTINVRETLQLHGSSVYGCGKPRQTYQKNVRYSFKKEGNQWKIIAYQVRG</sequence>
<evidence type="ECO:0000256" key="1">
    <source>
        <dbReference type="SAM" id="MobiDB-lite"/>
    </source>
</evidence>
<comment type="caution">
    <text evidence="3">The sequence shown here is derived from an EMBL/GenBank/DDBJ whole genome shotgun (WGS) entry which is preliminary data.</text>
</comment>
<dbReference type="AlphaFoldDB" id="A0A5J5LUV6"/>
<proteinExistence type="predicted"/>
<accession>A0A5J5LUV6</accession>
<evidence type="ECO:0000313" key="4">
    <source>
        <dbReference type="Proteomes" id="UP000325636"/>
    </source>
</evidence>
<name>A0A5J5LUV6_MICAE</name>
<dbReference type="RefSeq" id="WP_150976821.1">
    <property type="nucleotide sequence ID" value="NZ_SRLN01000012.1"/>
</dbReference>
<dbReference type="InterPro" id="IPR025344">
    <property type="entry name" value="CDP1-like_IMS"/>
</dbReference>
<dbReference type="Proteomes" id="UP000325636">
    <property type="component" value="Unassembled WGS sequence"/>
</dbReference>
<dbReference type="PROSITE" id="PS51257">
    <property type="entry name" value="PROKAR_LIPOPROTEIN"/>
    <property type="match status" value="1"/>
</dbReference>
<feature type="domain" description="Plastid division protein CDP1-like IMS" evidence="2">
    <location>
        <begin position="170"/>
        <end position="293"/>
    </location>
</feature>
<dbReference type="EMBL" id="SRLN01000012">
    <property type="protein sequence ID" value="KAB0241442.1"/>
    <property type="molecule type" value="Genomic_DNA"/>
</dbReference>
<organism evidence="3 4">
    <name type="scientific">Microcystis aeruginosa EAWAG127a</name>
    <dbReference type="NCBI Taxonomy" id="2529855"/>
    <lineage>
        <taxon>Bacteria</taxon>
        <taxon>Bacillati</taxon>
        <taxon>Cyanobacteriota</taxon>
        <taxon>Cyanophyceae</taxon>
        <taxon>Oscillatoriophycideae</taxon>
        <taxon>Chroococcales</taxon>
        <taxon>Microcystaceae</taxon>
        <taxon>Microcystis</taxon>
    </lineage>
</organism>
<evidence type="ECO:0000313" key="3">
    <source>
        <dbReference type="EMBL" id="KAB0241442.1"/>
    </source>
</evidence>
<feature type="compositionally biased region" description="Pro residues" evidence="1">
    <location>
        <begin position="148"/>
        <end position="160"/>
    </location>
</feature>
<gene>
    <name evidence="3" type="ORF">EZJ55_13570</name>
</gene>
<dbReference type="Gene3D" id="2.60.120.380">
    <property type="match status" value="1"/>
</dbReference>